<evidence type="ECO:0000313" key="3">
    <source>
        <dbReference type="Proteomes" id="UP000216312"/>
    </source>
</evidence>
<reference evidence="3" key="1">
    <citation type="submission" date="2017-07" db="EMBL/GenBank/DDBJ databases">
        <title>Novel pathways for hydrocarbon cycling and metabolic interdependencies in hydrothermal sediment communities.</title>
        <authorList>
            <person name="Dombrowski N."/>
            <person name="Seitz K."/>
            <person name="Teske A."/>
            <person name="Baker B."/>
        </authorList>
    </citation>
    <scope>NUCLEOTIDE SEQUENCE [LARGE SCALE GENOMIC DNA]</scope>
</reference>
<gene>
    <name evidence="2" type="ORF">CGW93_03550</name>
</gene>
<organism evidence="2 3">
    <name type="scientific">candidate division WOR-3 bacterium 4484_18</name>
    <dbReference type="NCBI Taxonomy" id="2020626"/>
    <lineage>
        <taxon>Bacteria</taxon>
        <taxon>Bacteria division WOR-3</taxon>
    </lineage>
</organism>
<dbReference type="PANTHER" id="PTHR36842">
    <property type="entry name" value="PROTEIN TOLB HOMOLOG"/>
    <property type="match status" value="1"/>
</dbReference>
<comment type="caution">
    <text evidence="2">The sequence shown here is derived from an EMBL/GenBank/DDBJ whole genome shotgun (WGS) entry which is preliminary data.</text>
</comment>
<dbReference type="InterPro" id="IPR011042">
    <property type="entry name" value="6-blade_b-propeller_TolB-like"/>
</dbReference>
<dbReference type="AlphaFoldDB" id="A0A257LTP2"/>
<sequence>MRPHLDAVYRPKYSPDGRYIVFRGTKDGQADLYIVDITTDEIRKLTDDIYDDKDPWWMDSSTIVFVSDRQNIKDTVWY</sequence>
<evidence type="ECO:0008006" key="4">
    <source>
        <dbReference type="Google" id="ProtNLM"/>
    </source>
</evidence>
<protein>
    <recommendedName>
        <fullName evidence="4">Dipeptidylpeptidase IV N-terminal domain-containing protein</fullName>
    </recommendedName>
</protein>
<evidence type="ECO:0000313" key="2">
    <source>
        <dbReference type="EMBL" id="OYV02849.1"/>
    </source>
</evidence>
<evidence type="ECO:0000256" key="1">
    <source>
        <dbReference type="ARBA" id="ARBA00009820"/>
    </source>
</evidence>
<dbReference type="Pfam" id="PF07676">
    <property type="entry name" value="PD40"/>
    <property type="match status" value="1"/>
</dbReference>
<comment type="similarity">
    <text evidence="1">Belongs to the TolB family.</text>
</comment>
<dbReference type="SUPFAM" id="SSF82171">
    <property type="entry name" value="DPP6 N-terminal domain-like"/>
    <property type="match status" value="1"/>
</dbReference>
<dbReference type="InterPro" id="IPR011659">
    <property type="entry name" value="WD40"/>
</dbReference>
<accession>A0A257LTP2</accession>
<dbReference type="PANTHER" id="PTHR36842:SF1">
    <property type="entry name" value="PROTEIN TOLB"/>
    <property type="match status" value="1"/>
</dbReference>
<dbReference type="Gene3D" id="2.120.10.30">
    <property type="entry name" value="TolB, C-terminal domain"/>
    <property type="match status" value="1"/>
</dbReference>
<proteinExistence type="inferred from homology"/>
<dbReference type="Proteomes" id="UP000216312">
    <property type="component" value="Unassembled WGS sequence"/>
</dbReference>
<name>A0A257LTP2_UNCW3</name>
<dbReference type="EMBL" id="NMUJ01000046">
    <property type="protein sequence ID" value="OYV02849.1"/>
    <property type="molecule type" value="Genomic_DNA"/>
</dbReference>